<organism evidence="5 6">
    <name type="scientific">Anas platyrhynchos platyrhynchos</name>
    <name type="common">Northern mallard</name>
    <dbReference type="NCBI Taxonomy" id="8840"/>
    <lineage>
        <taxon>Eukaryota</taxon>
        <taxon>Metazoa</taxon>
        <taxon>Chordata</taxon>
        <taxon>Craniata</taxon>
        <taxon>Vertebrata</taxon>
        <taxon>Euteleostomi</taxon>
        <taxon>Archelosauria</taxon>
        <taxon>Archosauria</taxon>
        <taxon>Dinosauria</taxon>
        <taxon>Saurischia</taxon>
        <taxon>Theropoda</taxon>
        <taxon>Coelurosauria</taxon>
        <taxon>Aves</taxon>
        <taxon>Neognathae</taxon>
        <taxon>Galloanserae</taxon>
        <taxon>Anseriformes</taxon>
        <taxon>Anatidae</taxon>
        <taxon>Anatinae</taxon>
        <taxon>Anas</taxon>
    </lineage>
</organism>
<evidence type="ECO:0000259" key="4">
    <source>
        <dbReference type="Pfam" id="PF22873"/>
    </source>
</evidence>
<protein>
    <recommendedName>
        <fullName evidence="2">Out at first protein homolog</fullName>
    </recommendedName>
</protein>
<reference evidence="5 6" key="1">
    <citation type="submission" date="2017-10" db="EMBL/GenBank/DDBJ databases">
        <title>A new Pekin duck reference genome.</title>
        <authorList>
            <person name="Hou Z.-C."/>
            <person name="Zhou Z.-K."/>
            <person name="Zhu F."/>
            <person name="Hou S.-S."/>
        </authorList>
    </citation>
    <scope>NUCLEOTIDE SEQUENCE [LARGE SCALE GENOMIC DNA]</scope>
</reference>
<evidence type="ECO:0000256" key="2">
    <source>
        <dbReference type="ARBA" id="ARBA00021639"/>
    </source>
</evidence>
<dbReference type="Pfam" id="PF14941">
    <property type="entry name" value="OAF_N"/>
    <property type="match status" value="1"/>
</dbReference>
<dbReference type="InterPro" id="IPR026315">
    <property type="entry name" value="Oaf"/>
</dbReference>
<sequence>MVAVKYRRLSSACCQGCPVLMPWLWAGRSRGRTRFGKQLWDLLVGIPQFVGAEREDASLGDVLPGAGRNEAFSGRRGVKKHNPLRVREVKIFRALILGELERGQSQFQALCFVTRLHRNEIIPSESMAKLRQKNPRTVRQAEEVRGLEHLSMDVAVNFSKGAQLSSHIHNVCAEAKEAIYTREDDVKFWLEKGVDGSMFEVLPQTSDLPDLQRCRLCADRWKPCICSYSLSIEWYPCMLKYCRSRDATGKVSSYKCGIRSCQKGYTFDYYVPQKQLCLWDEET</sequence>
<gene>
    <name evidence="5" type="primary">OAF</name>
</gene>
<dbReference type="Proteomes" id="UP000016666">
    <property type="component" value="Chromosome 25"/>
</dbReference>
<feature type="domain" description="Out at first protein BRICHOS-like" evidence="3">
    <location>
        <begin position="87"/>
        <end position="189"/>
    </location>
</feature>
<reference evidence="5" key="2">
    <citation type="submission" date="2025-08" db="UniProtKB">
        <authorList>
            <consortium name="Ensembl"/>
        </authorList>
    </citation>
    <scope>IDENTIFICATION</scope>
</reference>
<dbReference type="GeneTree" id="ENSGT00390000012008"/>
<dbReference type="Ensembl" id="ENSAPLT00000040546.1">
    <property type="protein sequence ID" value="ENSAPLP00000027399.1"/>
    <property type="gene ID" value="ENSAPLG00000000725.2"/>
</dbReference>
<feature type="domain" description="Out at first C-terminal" evidence="4">
    <location>
        <begin position="213"/>
        <end position="281"/>
    </location>
</feature>
<dbReference type="PANTHER" id="PTHR13423">
    <property type="entry name" value="OUT AT FIRST"/>
    <property type="match status" value="1"/>
</dbReference>
<dbReference type="PANTHER" id="PTHR13423:SF2">
    <property type="entry name" value="OUT AT FIRST PROTEIN HOMOLOG"/>
    <property type="match status" value="1"/>
</dbReference>
<evidence type="ECO:0000313" key="6">
    <source>
        <dbReference type="Proteomes" id="UP000016666"/>
    </source>
</evidence>
<evidence type="ECO:0000256" key="1">
    <source>
        <dbReference type="ARBA" id="ARBA00005786"/>
    </source>
</evidence>
<reference evidence="5" key="3">
    <citation type="submission" date="2025-09" db="UniProtKB">
        <authorList>
            <consortium name="Ensembl"/>
        </authorList>
    </citation>
    <scope>IDENTIFICATION</scope>
</reference>
<accession>A0A493TNJ8</accession>
<evidence type="ECO:0000259" key="3">
    <source>
        <dbReference type="Pfam" id="PF14941"/>
    </source>
</evidence>
<keyword evidence="6" id="KW-1185">Reference proteome</keyword>
<dbReference type="AlphaFoldDB" id="A0A493TNJ8"/>
<dbReference type="InterPro" id="IPR053897">
    <property type="entry name" value="Oaf_C"/>
</dbReference>
<evidence type="ECO:0000313" key="5">
    <source>
        <dbReference type="Ensembl" id="ENSAPLP00000027399.1"/>
    </source>
</evidence>
<comment type="similarity">
    <text evidence="1">Belongs to the OAF family.</text>
</comment>
<name>A0A493TNJ8_ANAPP</name>
<dbReference type="Pfam" id="PF22873">
    <property type="entry name" value="OAF_C"/>
    <property type="match status" value="1"/>
</dbReference>
<proteinExistence type="inferred from homology"/>
<dbReference type="InterPro" id="IPR053894">
    <property type="entry name" value="OAF_N"/>
</dbReference>